<organism evidence="11 12">
    <name type="scientific">Paraflavitalea soli</name>
    <dbReference type="NCBI Taxonomy" id="2315862"/>
    <lineage>
        <taxon>Bacteria</taxon>
        <taxon>Pseudomonadati</taxon>
        <taxon>Bacteroidota</taxon>
        <taxon>Chitinophagia</taxon>
        <taxon>Chitinophagales</taxon>
        <taxon>Chitinophagaceae</taxon>
        <taxon>Paraflavitalea</taxon>
    </lineage>
</organism>
<evidence type="ECO:0000256" key="5">
    <source>
        <dbReference type="ARBA" id="ARBA00023136"/>
    </source>
</evidence>
<dbReference type="KEGG" id="pseg:D3H65_15925"/>
<dbReference type="RefSeq" id="WP_119051262.1">
    <property type="nucleotide sequence ID" value="NZ_CP032157.1"/>
</dbReference>
<evidence type="ECO:0000256" key="8">
    <source>
        <dbReference type="SAM" id="SignalP"/>
    </source>
</evidence>
<dbReference type="InterPro" id="IPR008969">
    <property type="entry name" value="CarboxyPept-like_regulatory"/>
</dbReference>
<feature type="domain" description="TonB-dependent receptor plug" evidence="9">
    <location>
        <begin position="127"/>
        <end position="254"/>
    </location>
</feature>
<keyword evidence="12" id="KW-1185">Reference proteome</keyword>
<evidence type="ECO:0000256" key="2">
    <source>
        <dbReference type="ARBA" id="ARBA00022448"/>
    </source>
</evidence>
<evidence type="ECO:0000256" key="3">
    <source>
        <dbReference type="ARBA" id="ARBA00022452"/>
    </source>
</evidence>
<evidence type="ECO:0000313" key="12">
    <source>
        <dbReference type="Proteomes" id="UP000263900"/>
    </source>
</evidence>
<comment type="similarity">
    <text evidence="7">Belongs to the TonB-dependent receptor family.</text>
</comment>
<dbReference type="Gene3D" id="2.60.40.1120">
    <property type="entry name" value="Carboxypeptidase-like, regulatory domain"/>
    <property type="match status" value="1"/>
</dbReference>
<reference evidence="11 12" key="1">
    <citation type="submission" date="2018-09" db="EMBL/GenBank/DDBJ databases">
        <title>Genome sequencing of strain 6GH32-13.</title>
        <authorList>
            <person name="Weon H.-Y."/>
            <person name="Heo J."/>
            <person name="Kwon S.-W."/>
        </authorList>
    </citation>
    <scope>NUCLEOTIDE SEQUENCE [LARGE SCALE GENOMIC DNA]</scope>
    <source>
        <strain evidence="11 12">5GH32-13</strain>
    </source>
</reference>
<keyword evidence="3 7" id="KW-1134">Transmembrane beta strand</keyword>
<dbReference type="Proteomes" id="UP000263900">
    <property type="component" value="Chromosome"/>
</dbReference>
<protein>
    <submittedName>
        <fullName evidence="11">SusC/RagA family TonB-linked outer membrane protein</fullName>
    </submittedName>
</protein>
<dbReference type="NCBIfam" id="TIGR04056">
    <property type="entry name" value="OMP_RagA_SusC"/>
    <property type="match status" value="1"/>
</dbReference>
<dbReference type="InterPro" id="IPR012910">
    <property type="entry name" value="Plug_dom"/>
</dbReference>
<evidence type="ECO:0000256" key="1">
    <source>
        <dbReference type="ARBA" id="ARBA00004571"/>
    </source>
</evidence>
<keyword evidence="5 7" id="KW-0472">Membrane</keyword>
<dbReference type="InterPro" id="IPR023996">
    <property type="entry name" value="TonB-dep_OMP_SusC/RagA"/>
</dbReference>
<evidence type="ECO:0000256" key="7">
    <source>
        <dbReference type="PROSITE-ProRule" id="PRU01360"/>
    </source>
</evidence>
<feature type="signal peptide" evidence="8">
    <location>
        <begin position="1"/>
        <end position="30"/>
    </location>
</feature>
<evidence type="ECO:0000259" key="10">
    <source>
        <dbReference type="Pfam" id="PF14905"/>
    </source>
</evidence>
<feature type="chain" id="PRO_5017625259" evidence="8">
    <location>
        <begin position="31"/>
        <end position="1060"/>
    </location>
</feature>
<dbReference type="InterPro" id="IPR036942">
    <property type="entry name" value="Beta-barrel_TonB_sf"/>
</dbReference>
<evidence type="ECO:0000313" key="11">
    <source>
        <dbReference type="EMBL" id="AXY75381.1"/>
    </source>
</evidence>
<dbReference type="Gene3D" id="2.40.170.20">
    <property type="entry name" value="TonB-dependent receptor, beta-barrel domain"/>
    <property type="match status" value="1"/>
</dbReference>
<dbReference type="AlphaFoldDB" id="A0A3B7MYK8"/>
<gene>
    <name evidence="11" type="ORF">D3H65_15925</name>
</gene>
<evidence type="ECO:0000259" key="9">
    <source>
        <dbReference type="Pfam" id="PF07715"/>
    </source>
</evidence>
<proteinExistence type="inferred from homology"/>
<sequence>MKKYSSGGPSRSSGLWLLSFLLLFISAAHAQTVTGTVSDEKGTKLSRISVLVKGTSQGTVTDNDGKYSIGIPPAAGSNPTLIFSSVGYKIQEVGIGGRTVVNVSLASLNEEMGEVVVTALGIKRQARSLGYSATSVKPEELSVNRTSNVMNSLQGKVAGVNISSLGTGPGGTSKIRIRGQSSLSGQNNPLIVINGVPIDNTNFNDNTISVKGGGVFADGGDGLSSINPDDIESMTILKGAPASALYGSRAKDGVIMITTKTKGKVKGIGVTYNLNYTNETPLDFTEYQSEYGQGENGVRPTTPNPTSGQWSFGEKFTPGATQVLFNNLTVPYQWQGSRIKEFYRHGQNLSNSVAFETSNDKGGLRLSLNNTDNKGIMPNNSFNRKTVNLGFSYDLTEQFTVAGNVNYSREFNKNPPNITNQDNSITTTLMGISTSMPLSVLNDNKYNAAGNEYPWSRFTNRTNPYWVLAEQFHNIKRDRVFGNVTLRYELLKWLSVQGRIGQDYWSRDEDVNNFPTGQASRAAAPPGFVNGIYTQESRRFRETNLDFLVNANKEFGDLGINVNAGGNQMRKRSDINNVVVTDFIIRGLYTVQNGRAKDPVYTLIEQGVNSLYGSAELNWQKTFYLTGTVRNDWFSTLSPANRSILYPSVSGSYVFSEHLKTATWLNFGKVRVGYAEVGSDGDVAPYSDQLFYTVNANFINNPAGIPVPVGTSNIFNGASGTTLPNPNLKPARVAETEIGLELRMFNNRVNIDLAAYRKITSDQIVSVQISDASGYLNTPINSGKSRNYGFEGMLNLVPIKNRYFNWEFTANTSYNITKVLSIITDKPGERITTGTHVFNGETRQVVGEEIGQIAGFGYARNDKGQRIFQSNGLPLRTPDLVLFGSALPKWVGGFLNTFNYKGIHLTVFIDYKLGGKILSGTNFNAVREGLHQMTLEGRVGGVKGVGVDASGNPNNAVAAVQTYWEHLRTQQIVEPVVYNGGYWKLRQLSIGYDFTKHVPAKWPIKGLKLDFVANNVLVLKKWVDNIDPETFGFGSDNQVGLESPGLPTTRSLGLNLNIKF</sequence>
<dbReference type="OrthoDB" id="9768177at2"/>
<name>A0A3B7MYK8_9BACT</name>
<accession>A0A3B7MYK8</accession>
<dbReference type="PROSITE" id="PS52016">
    <property type="entry name" value="TONB_DEPENDENT_REC_3"/>
    <property type="match status" value="1"/>
</dbReference>
<dbReference type="Pfam" id="PF13715">
    <property type="entry name" value="CarbopepD_reg_2"/>
    <property type="match status" value="1"/>
</dbReference>
<dbReference type="Gene3D" id="2.170.130.10">
    <property type="entry name" value="TonB-dependent receptor, plug domain"/>
    <property type="match status" value="1"/>
</dbReference>
<dbReference type="InterPro" id="IPR037066">
    <property type="entry name" value="Plug_dom_sf"/>
</dbReference>
<evidence type="ECO:0000256" key="4">
    <source>
        <dbReference type="ARBA" id="ARBA00022692"/>
    </source>
</evidence>
<dbReference type="Pfam" id="PF14905">
    <property type="entry name" value="OMP_b-brl_3"/>
    <property type="match status" value="1"/>
</dbReference>
<dbReference type="SUPFAM" id="SSF49464">
    <property type="entry name" value="Carboxypeptidase regulatory domain-like"/>
    <property type="match status" value="1"/>
</dbReference>
<dbReference type="InterPro" id="IPR041700">
    <property type="entry name" value="OMP_b-brl_3"/>
</dbReference>
<dbReference type="NCBIfam" id="TIGR04057">
    <property type="entry name" value="SusC_RagA_signa"/>
    <property type="match status" value="1"/>
</dbReference>
<dbReference type="EMBL" id="CP032157">
    <property type="protein sequence ID" value="AXY75381.1"/>
    <property type="molecule type" value="Genomic_DNA"/>
</dbReference>
<keyword evidence="8" id="KW-0732">Signal</keyword>
<dbReference type="GO" id="GO:0009279">
    <property type="term" value="C:cell outer membrane"/>
    <property type="evidence" value="ECO:0007669"/>
    <property type="project" value="UniProtKB-SubCell"/>
</dbReference>
<dbReference type="Pfam" id="PF07715">
    <property type="entry name" value="Plug"/>
    <property type="match status" value="1"/>
</dbReference>
<evidence type="ECO:0000256" key="6">
    <source>
        <dbReference type="ARBA" id="ARBA00023237"/>
    </source>
</evidence>
<dbReference type="InterPro" id="IPR039426">
    <property type="entry name" value="TonB-dep_rcpt-like"/>
</dbReference>
<comment type="subcellular location">
    <subcellularLocation>
        <location evidence="1 7">Cell outer membrane</location>
        <topology evidence="1 7">Multi-pass membrane protein</topology>
    </subcellularLocation>
</comment>
<feature type="domain" description="Outer membrane protein beta-barrel" evidence="10">
    <location>
        <begin position="725"/>
        <end position="818"/>
    </location>
</feature>
<keyword evidence="2 7" id="KW-0813">Transport</keyword>
<dbReference type="SUPFAM" id="SSF56935">
    <property type="entry name" value="Porins"/>
    <property type="match status" value="1"/>
</dbReference>
<keyword evidence="4 7" id="KW-0812">Transmembrane</keyword>
<keyword evidence="6 7" id="KW-0998">Cell outer membrane</keyword>
<dbReference type="InterPro" id="IPR023997">
    <property type="entry name" value="TonB-dep_OMP_SusC/RagA_CS"/>
</dbReference>